<dbReference type="RefSeq" id="WP_130565383.1">
    <property type="nucleotide sequence ID" value="NZ_SHLY01000001.1"/>
</dbReference>
<protein>
    <recommendedName>
        <fullName evidence="3">DUF2125 domain-containing protein</fullName>
    </recommendedName>
</protein>
<keyword evidence="2" id="KW-1185">Reference proteome</keyword>
<organism evidence="1 2">
    <name type="scientific">Corallincola spongiicola</name>
    <dbReference type="NCBI Taxonomy" id="2520508"/>
    <lineage>
        <taxon>Bacteria</taxon>
        <taxon>Pseudomonadati</taxon>
        <taxon>Pseudomonadota</taxon>
        <taxon>Gammaproteobacteria</taxon>
        <taxon>Alteromonadales</taxon>
        <taxon>Psychromonadaceae</taxon>
        <taxon>Corallincola</taxon>
    </lineage>
</organism>
<gene>
    <name evidence="1" type="ORF">EXY25_00855</name>
</gene>
<proteinExistence type="predicted"/>
<evidence type="ECO:0008006" key="3">
    <source>
        <dbReference type="Google" id="ProtNLM"/>
    </source>
</evidence>
<reference evidence="2" key="1">
    <citation type="submission" date="2019-02" db="EMBL/GenBank/DDBJ databases">
        <title>Draft genome sequence of Muricauda sp. 176CP4-71.</title>
        <authorList>
            <person name="Park J.-S."/>
        </authorList>
    </citation>
    <scope>NUCLEOTIDE SEQUENCE [LARGE SCALE GENOMIC DNA]</scope>
    <source>
        <strain evidence="2">176GS2-150</strain>
    </source>
</reference>
<dbReference type="EMBL" id="SHLY01000001">
    <property type="protein sequence ID" value="TAA47832.1"/>
    <property type="molecule type" value="Genomic_DNA"/>
</dbReference>
<dbReference type="Proteomes" id="UP000292544">
    <property type="component" value="Unassembled WGS sequence"/>
</dbReference>
<comment type="caution">
    <text evidence="1">The sequence shown here is derived from an EMBL/GenBank/DDBJ whole genome shotgun (WGS) entry which is preliminary data.</text>
</comment>
<accession>A0ABY1WSZ4</accession>
<evidence type="ECO:0000313" key="1">
    <source>
        <dbReference type="EMBL" id="TAA47832.1"/>
    </source>
</evidence>
<name>A0ABY1WSZ4_9GAMM</name>
<sequence>MIRKVFIWLCGYLLLLSLAALAVRLYVSNQYLAAYDEVDRALIQAVDSRGEFLGQGLTVKFADQKWRWLLPDLDSLARKTAEKYLSSVIEQPPLFRRSYELQGNVGFIWSWQQADSDFDTYLIYHFHGHNGVSRTLVNPLVEMTLDEVIASAYFSSLFDWPDDEQNLWRFGYPDDDYLPEALGFIGDELFRRSEFDVRFAGRVSSVLWERLEYKNGRFQICRRNYDNCVALPDKFTGKIKQTGLEIDSAKLAKYLTSIKFKFGHQREIGEIISLAILDGELVFELDADGNESTKLDGEYQLLWPLPDGFLGAGSVPFVVDETEFGG</sequence>
<evidence type="ECO:0000313" key="2">
    <source>
        <dbReference type="Proteomes" id="UP000292544"/>
    </source>
</evidence>